<dbReference type="PANTHER" id="PTHR43477:SF1">
    <property type="entry name" value="DIHYDROANTICAPSIN 7-DEHYDROGENASE"/>
    <property type="match status" value="1"/>
</dbReference>
<dbReference type="OrthoDB" id="9803333at2"/>
<protein>
    <submittedName>
        <fullName evidence="3">NAD(P)-dependent dehydrogenase (Short-subunit alcohol dehydrogenase family)</fullName>
    </submittedName>
</protein>
<dbReference type="EMBL" id="QOVM01000003">
    <property type="protein sequence ID" value="RXG22445.1"/>
    <property type="molecule type" value="Genomic_DNA"/>
</dbReference>
<organism evidence="3 4">
    <name type="scientific">Leeuwenhoekiella aequorea</name>
    <dbReference type="NCBI Taxonomy" id="283736"/>
    <lineage>
        <taxon>Bacteria</taxon>
        <taxon>Pseudomonadati</taxon>
        <taxon>Bacteroidota</taxon>
        <taxon>Flavobacteriia</taxon>
        <taxon>Flavobacteriales</taxon>
        <taxon>Flavobacteriaceae</taxon>
        <taxon>Leeuwenhoekiella</taxon>
    </lineage>
</organism>
<dbReference type="RefSeq" id="WP_128757442.1">
    <property type="nucleotide sequence ID" value="NZ_QOVM01000003.1"/>
</dbReference>
<dbReference type="Gene3D" id="3.40.50.720">
    <property type="entry name" value="NAD(P)-binding Rossmann-like Domain"/>
    <property type="match status" value="2"/>
</dbReference>
<accession>A0A4Q0P7K1</accession>
<dbReference type="Pfam" id="PF13561">
    <property type="entry name" value="adh_short_C2"/>
    <property type="match status" value="1"/>
</dbReference>
<proteinExistence type="inferred from homology"/>
<dbReference type="InterPro" id="IPR002347">
    <property type="entry name" value="SDR_fam"/>
</dbReference>
<sequence>MVNFEFNTKPHSNSWALVLGGSSGLGFASVKKLAQNGLNICIVHRTRRSKLEEFNAACDKLRELGVKISCFNKDALQEETIEDVIRFFNDRQATLKLLLHSIAKGNLKPIYSTDKSIATLTGTDFLLTADAMAVSLYTWVKAFVAEKLFEKNSRILTFTSEGSTKPLPNYAAVSMAKASLEAIIRSMAYEYAPLLITANCIQAGVTNTESLKLIPGSDLLIDQALERNPQKRLTTPEDVANVVYLLAKPEANWINGTVIPVDGGEHLR</sequence>
<reference evidence="3 4" key="1">
    <citation type="submission" date="2018-07" db="EMBL/GenBank/DDBJ databases">
        <title>Leeuwenhoekiella genomics.</title>
        <authorList>
            <person name="Tahon G."/>
            <person name="Willems A."/>
        </authorList>
    </citation>
    <scope>NUCLEOTIDE SEQUENCE [LARGE SCALE GENOMIC DNA]</scope>
    <source>
        <strain evidence="3 4">LMG 22550</strain>
    </source>
</reference>
<dbReference type="PRINTS" id="PR00081">
    <property type="entry name" value="GDHRDH"/>
</dbReference>
<evidence type="ECO:0000313" key="3">
    <source>
        <dbReference type="EMBL" id="RXG22445.1"/>
    </source>
</evidence>
<name>A0A4Q0P7K1_9FLAO</name>
<evidence type="ECO:0000256" key="2">
    <source>
        <dbReference type="ARBA" id="ARBA00023002"/>
    </source>
</evidence>
<dbReference type="SUPFAM" id="SSF51735">
    <property type="entry name" value="NAD(P)-binding Rossmann-fold domains"/>
    <property type="match status" value="1"/>
</dbReference>
<keyword evidence="4" id="KW-1185">Reference proteome</keyword>
<keyword evidence="2" id="KW-0560">Oxidoreductase</keyword>
<evidence type="ECO:0000313" key="4">
    <source>
        <dbReference type="Proteomes" id="UP000289238"/>
    </source>
</evidence>
<dbReference type="PANTHER" id="PTHR43477">
    <property type="entry name" value="DIHYDROANTICAPSIN 7-DEHYDROGENASE"/>
    <property type="match status" value="1"/>
</dbReference>
<dbReference type="Proteomes" id="UP000289238">
    <property type="component" value="Unassembled WGS sequence"/>
</dbReference>
<dbReference type="GO" id="GO:0016491">
    <property type="term" value="F:oxidoreductase activity"/>
    <property type="evidence" value="ECO:0007669"/>
    <property type="project" value="UniProtKB-KW"/>
</dbReference>
<comment type="caution">
    <text evidence="3">The sequence shown here is derived from an EMBL/GenBank/DDBJ whole genome shotgun (WGS) entry which is preliminary data.</text>
</comment>
<dbReference type="AlphaFoldDB" id="A0A4Q0P7K1"/>
<gene>
    <name evidence="3" type="ORF">DSM00_1540</name>
</gene>
<comment type="similarity">
    <text evidence="1">Belongs to the short-chain dehydrogenases/reductases (SDR) family.</text>
</comment>
<evidence type="ECO:0000256" key="1">
    <source>
        <dbReference type="ARBA" id="ARBA00006484"/>
    </source>
</evidence>
<dbReference type="InterPro" id="IPR036291">
    <property type="entry name" value="NAD(P)-bd_dom_sf"/>
</dbReference>
<dbReference type="InterPro" id="IPR051122">
    <property type="entry name" value="SDR_DHRS6-like"/>
</dbReference>